<reference evidence="1" key="1">
    <citation type="submission" date="2022-07" db="EMBL/GenBank/DDBJ databases">
        <title>Complete Genome Sequence of the Radioresistant Bacterium Deinococcus aetherius ST0316, Isolated from the Air Dust collected in Lower Stratosphere above Japan.</title>
        <authorList>
            <person name="Satoh K."/>
            <person name="Hagiwara K."/>
            <person name="Katsumata K."/>
            <person name="Kubo A."/>
            <person name="Yokobori S."/>
            <person name="Yamagishi A."/>
            <person name="Oono Y."/>
            <person name="Narumi I."/>
        </authorList>
    </citation>
    <scope>NUCLEOTIDE SEQUENCE</scope>
    <source>
        <strain evidence="1">ST0316</strain>
    </source>
</reference>
<organism evidence="1 2">
    <name type="scientific">Deinococcus aetherius</name>
    <dbReference type="NCBI Taxonomy" id="200252"/>
    <lineage>
        <taxon>Bacteria</taxon>
        <taxon>Thermotogati</taxon>
        <taxon>Deinococcota</taxon>
        <taxon>Deinococci</taxon>
        <taxon>Deinococcales</taxon>
        <taxon>Deinococcaceae</taxon>
        <taxon>Deinococcus</taxon>
    </lineage>
</organism>
<dbReference type="EMBL" id="AP026560">
    <property type="protein sequence ID" value="BDP42568.1"/>
    <property type="molecule type" value="Genomic_DNA"/>
</dbReference>
<dbReference type="InterPro" id="IPR011990">
    <property type="entry name" value="TPR-like_helical_dom_sf"/>
</dbReference>
<proteinExistence type="predicted"/>
<name>A0ABM8AFJ0_9DEIO</name>
<evidence type="ECO:0008006" key="3">
    <source>
        <dbReference type="Google" id="ProtNLM"/>
    </source>
</evidence>
<dbReference type="InterPro" id="IPR019734">
    <property type="entry name" value="TPR_rpt"/>
</dbReference>
<dbReference type="SMART" id="SM00028">
    <property type="entry name" value="TPR"/>
    <property type="match status" value="3"/>
</dbReference>
<protein>
    <recommendedName>
        <fullName evidence="3">Tetratricopeptide repeat protein</fullName>
    </recommendedName>
</protein>
<dbReference type="Pfam" id="PF13424">
    <property type="entry name" value="TPR_12"/>
    <property type="match status" value="1"/>
</dbReference>
<accession>A0ABM8AFJ0</accession>
<sequence length="568" mass="62261">MAVRTGHPGSAQLTSVWDESVEVLLALGRSAEALRTLVHATEEARGSARFAELLALFGRLPPEAQAQPESLRLRLRLLGNLPGGAAHIEDEVRGRLQQAPSPTFLWAYLAWALTQREADEEGLQYAVRAVQDAEALTPFEGMLLERARGQALMRLGRKGWLDAYERALRWCRGRTRGITLMEFGSLLARAGEQARAVQVFSEARLALKGEELEGWALNSLGLMALQLGHLEDAERYFREMFRVGGKFRSRALSGQGAAYRALGEWKRAEDAYTQAATQARKAGDEDDLRQALRGLGHTLRLQGRMLAALEPLTEAARAVQADRDAGTSWVNVDLAAAHVSLPHLDAAQVEGLLGRSGVLGREDADRAQIVRAELARRTGDAARALDLMQGQEQHLLWVREESLAFPALFALLPLEAQPQPLPRPPVTRLEVRAAGFPEVRVNGRILHLPPLSLVALVALLEGEGQVSGDALLEALDDGQVREARQARQRASKVMNTLRQGLGWKGSIVTRGGFYELGPGTKWTYDVRELRRAGRPVEAFLSGVPLPWVTAQEQELRQADSNPLSLVGG</sequence>
<gene>
    <name evidence="1" type="ORF">DAETH_25370</name>
</gene>
<dbReference type="Proteomes" id="UP001064971">
    <property type="component" value="Chromosome"/>
</dbReference>
<evidence type="ECO:0000313" key="2">
    <source>
        <dbReference type="Proteomes" id="UP001064971"/>
    </source>
</evidence>
<evidence type="ECO:0000313" key="1">
    <source>
        <dbReference type="EMBL" id="BDP42568.1"/>
    </source>
</evidence>
<dbReference type="SUPFAM" id="SSF48452">
    <property type="entry name" value="TPR-like"/>
    <property type="match status" value="1"/>
</dbReference>
<dbReference type="Gene3D" id="1.25.40.10">
    <property type="entry name" value="Tetratricopeptide repeat domain"/>
    <property type="match status" value="2"/>
</dbReference>
<keyword evidence="2" id="KW-1185">Reference proteome</keyword>
<dbReference type="RefSeq" id="WP_264775260.1">
    <property type="nucleotide sequence ID" value="NZ_AP026560.1"/>
</dbReference>